<reference evidence="2" key="1">
    <citation type="submission" date="2016-11" db="UniProtKB">
        <authorList>
            <consortium name="WormBaseParasite"/>
        </authorList>
    </citation>
    <scope>IDENTIFICATION</scope>
</reference>
<proteinExistence type="predicted"/>
<protein>
    <submittedName>
        <fullName evidence="2">Rhoptry neck protein RON4</fullName>
    </submittedName>
</protein>
<name>A0A1I8F6Q1_9PLAT</name>
<dbReference type="WBParaSite" id="maker-unitig_22768-snap-gene-0.1-mRNA-1">
    <property type="protein sequence ID" value="maker-unitig_22768-snap-gene-0.1-mRNA-1"/>
    <property type="gene ID" value="maker-unitig_22768-snap-gene-0.1"/>
</dbReference>
<sequence length="151" mass="17146">SSRAFHSSPRRRRHLQRHYTRWTIEHLDANFSSFTDQASTVGKPSTAGYPQLVSQAFQSSLGRRRHLQQMTPGDYEHLDAGTSRVFTDQASTVGKPQLPDTPQLVSQAFRHHPDAVRHLQQVAQLVSQAFRHHPDAVGTFNRWHQGSNDTV</sequence>
<accession>A0A1I8F6Q1</accession>
<dbReference type="Proteomes" id="UP000095280">
    <property type="component" value="Unplaced"/>
</dbReference>
<keyword evidence="1" id="KW-1185">Reference proteome</keyword>
<dbReference type="AlphaFoldDB" id="A0A1I8F6Q1"/>
<organism evidence="1 2">
    <name type="scientific">Macrostomum lignano</name>
    <dbReference type="NCBI Taxonomy" id="282301"/>
    <lineage>
        <taxon>Eukaryota</taxon>
        <taxon>Metazoa</taxon>
        <taxon>Spiralia</taxon>
        <taxon>Lophotrochozoa</taxon>
        <taxon>Platyhelminthes</taxon>
        <taxon>Rhabditophora</taxon>
        <taxon>Macrostomorpha</taxon>
        <taxon>Macrostomida</taxon>
        <taxon>Macrostomidae</taxon>
        <taxon>Macrostomum</taxon>
    </lineage>
</organism>
<evidence type="ECO:0000313" key="2">
    <source>
        <dbReference type="WBParaSite" id="maker-unitig_22768-snap-gene-0.1-mRNA-1"/>
    </source>
</evidence>
<evidence type="ECO:0000313" key="1">
    <source>
        <dbReference type="Proteomes" id="UP000095280"/>
    </source>
</evidence>